<evidence type="ECO:0000313" key="1">
    <source>
        <dbReference type="EMBL" id="MCT2587226.1"/>
    </source>
</evidence>
<evidence type="ECO:0000313" key="2">
    <source>
        <dbReference type="Proteomes" id="UP001156441"/>
    </source>
</evidence>
<dbReference type="Proteomes" id="UP001156441">
    <property type="component" value="Unassembled WGS sequence"/>
</dbReference>
<organism evidence="1 2">
    <name type="scientific">Actinophytocola gossypii</name>
    <dbReference type="NCBI Taxonomy" id="2812003"/>
    <lineage>
        <taxon>Bacteria</taxon>
        <taxon>Bacillati</taxon>
        <taxon>Actinomycetota</taxon>
        <taxon>Actinomycetes</taxon>
        <taxon>Pseudonocardiales</taxon>
        <taxon>Pseudonocardiaceae</taxon>
    </lineage>
</organism>
<dbReference type="InterPro" id="IPR009351">
    <property type="entry name" value="AlkZ-like"/>
</dbReference>
<protein>
    <submittedName>
        <fullName evidence="1">Winged helix DNA-binding domain-containing protein</fullName>
    </submittedName>
</protein>
<keyword evidence="2" id="KW-1185">Reference proteome</keyword>
<comment type="caution">
    <text evidence="1">The sequence shown here is derived from an EMBL/GenBank/DDBJ whole genome shotgun (WGS) entry which is preliminary data.</text>
</comment>
<keyword evidence="1" id="KW-0238">DNA-binding</keyword>
<reference evidence="1 2" key="1">
    <citation type="submission" date="2021-02" db="EMBL/GenBank/DDBJ databases">
        <title>Actinophytocola xerophila sp. nov., isolated from soil of cotton cropping field.</title>
        <authorList>
            <person name="Huang R."/>
            <person name="Chen X."/>
            <person name="Ge X."/>
            <person name="Liu W."/>
        </authorList>
    </citation>
    <scope>NUCLEOTIDE SEQUENCE [LARGE SCALE GENOMIC DNA]</scope>
    <source>
        <strain evidence="1 2">S1-96</strain>
    </source>
</reference>
<dbReference type="Pfam" id="PF06224">
    <property type="entry name" value="AlkZ-like"/>
    <property type="match status" value="1"/>
</dbReference>
<proteinExistence type="predicted"/>
<sequence>MHAAVGSYFAARGAPRRRRSGLDDALLERAATALETVLGEPTTRGVLVERLRECGVELDPTGQAPADLLAWGANVGLVCRGPDTANDEPTYVLMGRLPRVEPDEALATLARRYLAGYAPATAGDLGAWSGPPVTWARRVLAAIGDLTETVDADGREAFVLKAEGEIDDTSTVRLVGHFDAYLLGYRGRELAVPNPFANRIQAGGGFVMPAVVHGGLVVGTWRSHVKGDVLRVELDVWRKISGAIGNEVVDLGRFLGVRTSTS</sequence>
<name>A0ABT2JH68_9PSEU</name>
<dbReference type="EMBL" id="JAFFZE010000024">
    <property type="protein sequence ID" value="MCT2587226.1"/>
    <property type="molecule type" value="Genomic_DNA"/>
</dbReference>
<dbReference type="PANTHER" id="PTHR38479:SF2">
    <property type="entry name" value="WINGED HELIX DNA-BINDING DOMAIN-CONTAINING PROTEIN"/>
    <property type="match status" value="1"/>
</dbReference>
<accession>A0ABT2JH68</accession>
<dbReference type="PANTHER" id="PTHR38479">
    <property type="entry name" value="LMO0824 PROTEIN"/>
    <property type="match status" value="1"/>
</dbReference>
<dbReference type="GO" id="GO:0003677">
    <property type="term" value="F:DNA binding"/>
    <property type="evidence" value="ECO:0007669"/>
    <property type="project" value="UniProtKB-KW"/>
</dbReference>
<gene>
    <name evidence="1" type="ORF">JT362_29285</name>
</gene>